<dbReference type="InterPro" id="IPR020013">
    <property type="entry name" value="Flagellar_FlgE/F/G"/>
</dbReference>
<keyword evidence="6" id="KW-0282">Flagellum</keyword>
<feature type="domain" description="Flagellar basal body rod protein N-terminal" evidence="3">
    <location>
        <begin position="5"/>
        <end position="35"/>
    </location>
</feature>
<sequence length="276" mass="30450">MFKGFYTAATGMIAQQRRTDMLTNNMANVNTPGFKADQASLRAFPDILLSKMPGNYVPTEKGLRLPNQGPVGAVNTGVYVQEMTPNFIQGPLRDTSIQTDFALTNRVMPEVDGQAGSVFFNIEHPSGETYYSRNGNFTVDPEGFLTTGHGYFVLNDEGQRIQVNDANFQVTEDGFLRQNSDITNRLGISYAQDPNLLMRDGNGLFRTEDGALPLAYGQEGVEFGIHQGSLEQSNVDSAKTMTELLSAYRSFEANQKILQAYDRSMDKAVNEIGRIG</sequence>
<evidence type="ECO:0000256" key="1">
    <source>
        <dbReference type="ARBA" id="ARBA00009677"/>
    </source>
</evidence>
<dbReference type="NCBIfam" id="TIGR03506">
    <property type="entry name" value="FlgEFG_subfam"/>
    <property type="match status" value="1"/>
</dbReference>
<dbReference type="RefSeq" id="WP_343796515.1">
    <property type="nucleotide sequence ID" value="NZ_BAAADJ010000006.1"/>
</dbReference>
<comment type="subcellular location">
    <subcellularLocation>
        <location evidence="2">Bacterial flagellum basal body</location>
    </subcellularLocation>
</comment>
<protein>
    <submittedName>
        <fullName evidence="6">Flagellar hook-basal body complex protein FlhO</fullName>
    </submittedName>
</protein>
<dbReference type="PROSITE" id="PS00588">
    <property type="entry name" value="FLAGELLA_BB_ROD"/>
    <property type="match status" value="1"/>
</dbReference>
<dbReference type="PANTHER" id="PTHR30435">
    <property type="entry name" value="FLAGELLAR PROTEIN"/>
    <property type="match status" value="1"/>
</dbReference>
<gene>
    <name evidence="6" type="primary">flhO</name>
    <name evidence="6" type="ORF">GCM10008967_07570</name>
</gene>
<dbReference type="InterPro" id="IPR019776">
    <property type="entry name" value="Flagellar_basal_body_rod_CS"/>
</dbReference>
<dbReference type="EMBL" id="BAAADJ010000006">
    <property type="protein sequence ID" value="GAA0319525.1"/>
    <property type="molecule type" value="Genomic_DNA"/>
</dbReference>
<proteinExistence type="inferred from homology"/>
<dbReference type="InterPro" id="IPR010930">
    <property type="entry name" value="Flg_bb/hook_C_dom"/>
</dbReference>
<dbReference type="InterPro" id="IPR053967">
    <property type="entry name" value="LlgE_F_G-like_D1"/>
</dbReference>
<evidence type="ECO:0000256" key="2">
    <source>
        <dbReference type="RuleBase" id="RU362116"/>
    </source>
</evidence>
<keyword evidence="6" id="KW-0966">Cell projection</keyword>
<organism evidence="6 7">
    <name type="scientific">Bacillus carboniphilus</name>
    <dbReference type="NCBI Taxonomy" id="86663"/>
    <lineage>
        <taxon>Bacteria</taxon>
        <taxon>Bacillati</taxon>
        <taxon>Bacillota</taxon>
        <taxon>Bacilli</taxon>
        <taxon>Bacillales</taxon>
        <taxon>Bacillaceae</taxon>
        <taxon>Bacillus</taxon>
    </lineage>
</organism>
<dbReference type="Proteomes" id="UP001500782">
    <property type="component" value="Unassembled WGS sequence"/>
</dbReference>
<evidence type="ECO:0000259" key="4">
    <source>
        <dbReference type="Pfam" id="PF06429"/>
    </source>
</evidence>
<dbReference type="SUPFAM" id="SSF117143">
    <property type="entry name" value="Flagellar hook protein flgE"/>
    <property type="match status" value="1"/>
</dbReference>
<dbReference type="Pfam" id="PF06429">
    <property type="entry name" value="Flg_bbr_C"/>
    <property type="match status" value="1"/>
</dbReference>
<comment type="caution">
    <text evidence="6">The sequence shown here is derived from an EMBL/GenBank/DDBJ whole genome shotgun (WGS) entry which is preliminary data.</text>
</comment>
<dbReference type="InterPro" id="IPR001444">
    <property type="entry name" value="Flag_bb_rod_N"/>
</dbReference>
<feature type="domain" description="Flagellar hook protein FlgE/F/G-like D1" evidence="5">
    <location>
        <begin position="116"/>
        <end position="174"/>
    </location>
</feature>
<accession>A0ABP3FJJ4</accession>
<evidence type="ECO:0000313" key="6">
    <source>
        <dbReference type="EMBL" id="GAA0319525.1"/>
    </source>
</evidence>
<dbReference type="InterPro" id="IPR037925">
    <property type="entry name" value="FlgE/F/G-like"/>
</dbReference>
<keyword evidence="2" id="KW-0975">Bacterial flagellum</keyword>
<name>A0ABP3FJJ4_9BACI</name>
<evidence type="ECO:0000259" key="5">
    <source>
        <dbReference type="Pfam" id="PF22692"/>
    </source>
</evidence>
<keyword evidence="6" id="KW-0969">Cilium</keyword>
<reference evidence="7" key="1">
    <citation type="journal article" date="2019" name="Int. J. Syst. Evol. Microbiol.">
        <title>The Global Catalogue of Microorganisms (GCM) 10K type strain sequencing project: providing services to taxonomists for standard genome sequencing and annotation.</title>
        <authorList>
            <consortium name="The Broad Institute Genomics Platform"/>
            <consortium name="The Broad Institute Genome Sequencing Center for Infectious Disease"/>
            <person name="Wu L."/>
            <person name="Ma J."/>
        </authorList>
    </citation>
    <scope>NUCLEOTIDE SEQUENCE [LARGE SCALE GENOMIC DNA]</scope>
    <source>
        <strain evidence="7">JCM 9731</strain>
    </source>
</reference>
<keyword evidence="7" id="KW-1185">Reference proteome</keyword>
<comment type="similarity">
    <text evidence="1 2">Belongs to the flagella basal body rod proteins family.</text>
</comment>
<feature type="domain" description="Flagellar basal-body/hook protein C-terminal" evidence="4">
    <location>
        <begin position="227"/>
        <end position="270"/>
    </location>
</feature>
<dbReference type="Pfam" id="PF00460">
    <property type="entry name" value="Flg_bb_rod"/>
    <property type="match status" value="1"/>
</dbReference>
<evidence type="ECO:0000313" key="7">
    <source>
        <dbReference type="Proteomes" id="UP001500782"/>
    </source>
</evidence>
<dbReference type="PANTHER" id="PTHR30435:SF19">
    <property type="entry name" value="FLAGELLAR BASAL-BODY ROD PROTEIN FLGG"/>
    <property type="match status" value="1"/>
</dbReference>
<dbReference type="Pfam" id="PF22692">
    <property type="entry name" value="LlgE_F_G_D1"/>
    <property type="match status" value="1"/>
</dbReference>
<evidence type="ECO:0000259" key="3">
    <source>
        <dbReference type="Pfam" id="PF00460"/>
    </source>
</evidence>